<dbReference type="SUPFAM" id="SSF101908">
    <property type="entry name" value="Putative isomerase YbhE"/>
    <property type="match status" value="1"/>
</dbReference>
<comment type="caution">
    <text evidence="1">The sequence shown here is derived from an EMBL/GenBank/DDBJ whole genome shotgun (WGS) entry which is preliminary data.</text>
</comment>
<dbReference type="InterPro" id="IPR051150">
    <property type="entry name" value="SWT21/TCAB1_mRNA_Telomere"/>
</dbReference>
<dbReference type="Proteomes" id="UP000801428">
    <property type="component" value="Unassembled WGS sequence"/>
</dbReference>
<dbReference type="Pfam" id="PF00400">
    <property type="entry name" value="WD40"/>
    <property type="match status" value="1"/>
</dbReference>
<evidence type="ECO:0000313" key="2">
    <source>
        <dbReference type="Proteomes" id="UP000801428"/>
    </source>
</evidence>
<organism evidence="1 2">
    <name type="scientific">Curvularia kusanoi</name>
    <name type="common">Cochliobolus kusanoi</name>
    <dbReference type="NCBI Taxonomy" id="90978"/>
    <lineage>
        <taxon>Eukaryota</taxon>
        <taxon>Fungi</taxon>
        <taxon>Dikarya</taxon>
        <taxon>Ascomycota</taxon>
        <taxon>Pezizomycotina</taxon>
        <taxon>Dothideomycetes</taxon>
        <taxon>Pleosporomycetidae</taxon>
        <taxon>Pleosporales</taxon>
        <taxon>Pleosporineae</taxon>
        <taxon>Pleosporaceae</taxon>
        <taxon>Curvularia</taxon>
    </lineage>
</organism>
<name>A0A9P4TCA5_CURKU</name>
<evidence type="ECO:0000313" key="1">
    <source>
        <dbReference type="EMBL" id="KAF3000259.1"/>
    </source>
</evidence>
<sequence>MFSLVDEIADATSNPTSPVDIHTPLASYKFINHLNEAVTAPLSLAYSLSGTHFFAGSQNRIALFDLTYTDDPVRIIPTIPSRRNKLKGGGRGFKGAISALSLSPVTGDILAVGARTRSIGLYDANNGSEVTHFSLPGTLLGRKSCSESLASVMGDGVSSLKWSPCGTYLYVAERDSDVLLIYDARNFSLALGYCAGRNARSKQKLGFDIWTAGEGAHEVWAGGLDGRVRVWKAPYMKEGAVEADQVVNVSGAEEEMPVVGTLVHPSGSLAVTARGSLRIGTDDGEKAGISRGGGTQPRFSERGSLDILGLSGY</sequence>
<dbReference type="AlphaFoldDB" id="A0A9P4TCA5"/>
<proteinExistence type="predicted"/>
<dbReference type="SMART" id="SM00320">
    <property type="entry name" value="WD40"/>
    <property type="match status" value="3"/>
</dbReference>
<dbReference type="PANTHER" id="PTHR13211">
    <property type="entry name" value="TELOMERASE CAJAL BODY PROTEIN 1"/>
    <property type="match status" value="1"/>
</dbReference>
<keyword evidence="2" id="KW-1185">Reference proteome</keyword>
<accession>A0A9P4TCA5</accession>
<dbReference type="PANTHER" id="PTHR13211:SF0">
    <property type="entry name" value="TELOMERASE CAJAL BODY PROTEIN 1"/>
    <property type="match status" value="1"/>
</dbReference>
<protein>
    <submittedName>
        <fullName evidence="1">Uncharacterized protein</fullName>
    </submittedName>
</protein>
<dbReference type="InterPro" id="IPR001680">
    <property type="entry name" value="WD40_rpt"/>
</dbReference>
<gene>
    <name evidence="1" type="ORF">E8E13_008003</name>
</gene>
<dbReference type="InterPro" id="IPR015943">
    <property type="entry name" value="WD40/YVTN_repeat-like_dom_sf"/>
</dbReference>
<dbReference type="OrthoDB" id="239865at2759"/>
<dbReference type="EMBL" id="SWKU01000015">
    <property type="protein sequence ID" value="KAF3000259.1"/>
    <property type="molecule type" value="Genomic_DNA"/>
</dbReference>
<reference evidence="1" key="1">
    <citation type="submission" date="2019-04" db="EMBL/GenBank/DDBJ databases">
        <title>Sequencing of skin fungus with MAO and IRED activity.</title>
        <authorList>
            <person name="Marsaioli A.J."/>
            <person name="Bonatto J.M.C."/>
            <person name="Reis Junior O."/>
        </authorList>
    </citation>
    <scope>NUCLEOTIDE SEQUENCE</scope>
    <source>
        <strain evidence="1">30M1</strain>
    </source>
</reference>
<dbReference type="Gene3D" id="2.130.10.10">
    <property type="entry name" value="YVTN repeat-like/Quinoprotein amine dehydrogenase"/>
    <property type="match status" value="1"/>
</dbReference>